<feature type="compositionally biased region" description="Polar residues" evidence="1">
    <location>
        <begin position="370"/>
        <end position="379"/>
    </location>
</feature>
<proteinExistence type="predicted"/>
<feature type="compositionally biased region" description="Basic and acidic residues" evidence="1">
    <location>
        <begin position="421"/>
        <end position="447"/>
    </location>
</feature>
<feature type="chain" id="PRO_5046098964" description="Vitelline membrane outer layer protein 1" evidence="2">
    <location>
        <begin position="27"/>
        <end position="491"/>
    </location>
</feature>
<dbReference type="EMBL" id="CAXLJM020000160">
    <property type="protein sequence ID" value="CAL8144029.1"/>
    <property type="molecule type" value="Genomic_DNA"/>
</dbReference>
<feature type="region of interest" description="Disordered" evidence="1">
    <location>
        <begin position="263"/>
        <end position="346"/>
    </location>
</feature>
<dbReference type="PANTHER" id="PTHR18841:SF0">
    <property type="entry name" value="VITELLINE MEMBRANE OUTER LAYER 1 HOMOLOG A-RELATED"/>
    <property type="match status" value="1"/>
</dbReference>
<dbReference type="Proteomes" id="UP001642540">
    <property type="component" value="Unassembled WGS sequence"/>
</dbReference>
<feature type="compositionally biased region" description="Polar residues" evidence="1">
    <location>
        <begin position="270"/>
        <end position="289"/>
    </location>
</feature>
<evidence type="ECO:0000313" key="3">
    <source>
        <dbReference type="EMBL" id="CAL8144029.1"/>
    </source>
</evidence>
<dbReference type="Pfam" id="PF03762">
    <property type="entry name" value="VOMI"/>
    <property type="match status" value="1"/>
</dbReference>
<dbReference type="CDD" id="cd00220">
    <property type="entry name" value="VMO-I"/>
    <property type="match status" value="1"/>
</dbReference>
<reference evidence="3 4" key="1">
    <citation type="submission" date="2024-08" db="EMBL/GenBank/DDBJ databases">
        <authorList>
            <person name="Cucini C."/>
            <person name="Frati F."/>
        </authorList>
    </citation>
    <scope>NUCLEOTIDE SEQUENCE [LARGE SCALE GENOMIC DNA]</scope>
</reference>
<feature type="region of interest" description="Disordered" evidence="1">
    <location>
        <begin position="395"/>
        <end position="451"/>
    </location>
</feature>
<feature type="region of interest" description="Disordered" evidence="1">
    <location>
        <begin position="222"/>
        <end position="250"/>
    </location>
</feature>
<dbReference type="InterPro" id="IPR036706">
    <property type="entry name" value="VOMI_sf"/>
</dbReference>
<dbReference type="PANTHER" id="PTHR18841">
    <property type="entry name" value="VITELLINE MEMBRANE OUTER LAYER PROTEIN I-RELATED"/>
    <property type="match status" value="1"/>
</dbReference>
<keyword evidence="2" id="KW-0732">Signal</keyword>
<name>A0ABP1S6Q0_9HEXA</name>
<feature type="region of interest" description="Disordered" evidence="1">
    <location>
        <begin position="359"/>
        <end position="379"/>
    </location>
</feature>
<evidence type="ECO:0000256" key="2">
    <source>
        <dbReference type="SAM" id="SignalP"/>
    </source>
</evidence>
<gene>
    <name evidence="3" type="ORF">ODALV1_LOCUS30046</name>
</gene>
<dbReference type="SUPFAM" id="SSF51092">
    <property type="entry name" value="Vitelline membrane outer protein-I (VMO-I)"/>
    <property type="match status" value="1"/>
</dbReference>
<organism evidence="3 4">
    <name type="scientific">Orchesella dallaii</name>
    <dbReference type="NCBI Taxonomy" id="48710"/>
    <lineage>
        <taxon>Eukaryota</taxon>
        <taxon>Metazoa</taxon>
        <taxon>Ecdysozoa</taxon>
        <taxon>Arthropoda</taxon>
        <taxon>Hexapoda</taxon>
        <taxon>Collembola</taxon>
        <taxon>Entomobryomorpha</taxon>
        <taxon>Entomobryoidea</taxon>
        <taxon>Orchesellidae</taxon>
        <taxon>Orchesellinae</taxon>
        <taxon>Orchesella</taxon>
    </lineage>
</organism>
<feature type="signal peptide" evidence="2">
    <location>
        <begin position="1"/>
        <end position="26"/>
    </location>
</feature>
<comment type="caution">
    <text evidence="3">The sequence shown here is derived from an EMBL/GenBank/DDBJ whole genome shotgun (WGS) entry which is preliminary data.</text>
</comment>
<dbReference type="Gene3D" id="2.100.10.20">
    <property type="entry name" value="Vitelline membrane outer layer protein I (VOMI)"/>
    <property type="match status" value="1"/>
</dbReference>
<dbReference type="InterPro" id="IPR005515">
    <property type="entry name" value="VOMI"/>
</dbReference>
<accession>A0ABP1S6Q0</accession>
<sequence>MKMTMSFYNAIVTFIFVCDIVHNYGAAGIPTSDHHFIESPKLSQWGEWGQLEHCPSDQVVVGMKLKVHDNQGMKDDTGLNAVKLYCQNPYSFSEYSGDVVPITSLVGPSGDWRKDFYCPTNPETKYVAVGFQLRSEGSTGVKDDTAGNNLKLICSDLFQKVGFVVLEGDGTGRGEWTKQQVCWPGYALCGLQTQVEISSSMDTTGLNNLKVRCCKVSASGNNTIPSTDNARSDESSSSEDNSSSMEHSHSVEKDVHIVNHQHTRGDHINSGENSQEGTSAEESSYTSPAEQELIAIDPEPTDFFTHNESPISSENDSSPTADDETPMSQHHEEHNTNSVHSSEDDSLPEEIANIDQVDNSEAQNEDEENASTASSSYSQHIPAEVINALEDVDGADSRSHTIPNGASMGGQGASNFTELNEIPHDKNGETIQRKKGEAENGSHDLKPKSSPRFGQVEVINSTAESNAHNLVANSGAICVGSVILLYFAQFL</sequence>
<evidence type="ECO:0000256" key="1">
    <source>
        <dbReference type="SAM" id="MobiDB-lite"/>
    </source>
</evidence>
<keyword evidence="4" id="KW-1185">Reference proteome</keyword>
<evidence type="ECO:0000313" key="4">
    <source>
        <dbReference type="Proteomes" id="UP001642540"/>
    </source>
</evidence>
<feature type="compositionally biased region" description="Polar residues" evidence="1">
    <location>
        <begin position="304"/>
        <end position="320"/>
    </location>
</feature>
<evidence type="ECO:0008006" key="5">
    <source>
        <dbReference type="Google" id="ProtNLM"/>
    </source>
</evidence>
<protein>
    <recommendedName>
        <fullName evidence="5">Vitelline membrane outer layer protein 1</fullName>
    </recommendedName>
</protein>